<evidence type="ECO:0000313" key="1">
    <source>
        <dbReference type="EMBL" id="KAF9876131.1"/>
    </source>
</evidence>
<gene>
    <name evidence="1" type="ORF">CkaCkLH20_06577</name>
</gene>
<keyword evidence="2" id="KW-1185">Reference proteome</keyword>
<protein>
    <submittedName>
        <fullName evidence="1">Uncharacterized protein</fullName>
    </submittedName>
</protein>
<dbReference type="OrthoDB" id="5343383at2759"/>
<dbReference type="RefSeq" id="XP_038745592.1">
    <property type="nucleotide sequence ID" value="XM_038889294.1"/>
</dbReference>
<organism evidence="1 2">
    <name type="scientific">Colletotrichum karsti</name>
    <dbReference type="NCBI Taxonomy" id="1095194"/>
    <lineage>
        <taxon>Eukaryota</taxon>
        <taxon>Fungi</taxon>
        <taxon>Dikarya</taxon>
        <taxon>Ascomycota</taxon>
        <taxon>Pezizomycotina</taxon>
        <taxon>Sordariomycetes</taxon>
        <taxon>Hypocreomycetidae</taxon>
        <taxon>Glomerellales</taxon>
        <taxon>Glomerellaceae</taxon>
        <taxon>Colletotrichum</taxon>
        <taxon>Colletotrichum boninense species complex</taxon>
    </lineage>
</organism>
<dbReference type="GeneID" id="62162368"/>
<sequence length="292" mass="33082">MFITGSMFPWRLNRKAAALRARQNPPPAPTFTYDRKALTALITRHYALLISTGHIHPSALREPPEPSGWSDADLNVPALRLLGRSETVIDLLRHIPYPQSSDDDDSDDAVVCYCTMVQSYLRADWRPEETFREVPDWHAKPFCDLGLAPFDGAMAPHLIQLTREEAEIGTSWVIDTERGCIYPHGGAYLSYGDEPPEAAEEKPWLRARAVSFAEYFDRLYEDVKTLKLVPVPAAGNFGHAICEGRDPEAKAIKKLYREYGWPGAFRKEEFLVAAVELRRTILDDTYDWSDAE</sequence>
<dbReference type="Proteomes" id="UP000781932">
    <property type="component" value="Unassembled WGS sequence"/>
</dbReference>
<dbReference type="AlphaFoldDB" id="A0A9P6I6T4"/>
<comment type="caution">
    <text evidence="1">The sequence shown here is derived from an EMBL/GenBank/DDBJ whole genome shotgun (WGS) entry which is preliminary data.</text>
</comment>
<dbReference type="EMBL" id="JAATWM020000019">
    <property type="protein sequence ID" value="KAF9876131.1"/>
    <property type="molecule type" value="Genomic_DNA"/>
</dbReference>
<reference evidence="1" key="1">
    <citation type="submission" date="2020-03" db="EMBL/GenBank/DDBJ databases">
        <authorList>
            <person name="He L."/>
        </authorList>
    </citation>
    <scope>NUCLEOTIDE SEQUENCE</scope>
    <source>
        <strain evidence="1">CkLH20</strain>
    </source>
</reference>
<name>A0A9P6I6T4_9PEZI</name>
<reference evidence="1" key="2">
    <citation type="submission" date="2020-11" db="EMBL/GenBank/DDBJ databases">
        <title>Whole genome sequencing of Colletotrichum sp.</title>
        <authorList>
            <person name="Li H."/>
        </authorList>
    </citation>
    <scope>NUCLEOTIDE SEQUENCE</scope>
    <source>
        <strain evidence="1">CkLH20</strain>
    </source>
</reference>
<proteinExistence type="predicted"/>
<accession>A0A9P6I6T4</accession>
<evidence type="ECO:0000313" key="2">
    <source>
        <dbReference type="Proteomes" id="UP000781932"/>
    </source>
</evidence>